<evidence type="ECO:0000256" key="1">
    <source>
        <dbReference type="SAM" id="MobiDB-lite"/>
    </source>
</evidence>
<feature type="region of interest" description="Disordered" evidence="1">
    <location>
        <begin position="107"/>
        <end position="126"/>
    </location>
</feature>
<dbReference type="Proteomes" id="UP001159363">
    <property type="component" value="Chromosome 9"/>
</dbReference>
<evidence type="ECO:0000313" key="3">
    <source>
        <dbReference type="Proteomes" id="UP001159363"/>
    </source>
</evidence>
<organism evidence="2 3">
    <name type="scientific">Dryococelus australis</name>
    <dbReference type="NCBI Taxonomy" id="614101"/>
    <lineage>
        <taxon>Eukaryota</taxon>
        <taxon>Metazoa</taxon>
        <taxon>Ecdysozoa</taxon>
        <taxon>Arthropoda</taxon>
        <taxon>Hexapoda</taxon>
        <taxon>Insecta</taxon>
        <taxon>Pterygota</taxon>
        <taxon>Neoptera</taxon>
        <taxon>Polyneoptera</taxon>
        <taxon>Phasmatodea</taxon>
        <taxon>Verophasmatodea</taxon>
        <taxon>Anareolatae</taxon>
        <taxon>Phasmatidae</taxon>
        <taxon>Eurycanthinae</taxon>
        <taxon>Dryococelus</taxon>
    </lineage>
</organism>
<comment type="caution">
    <text evidence="2">The sequence shown here is derived from an EMBL/GenBank/DDBJ whole genome shotgun (WGS) entry which is preliminary data.</text>
</comment>
<reference evidence="2 3" key="1">
    <citation type="submission" date="2023-02" db="EMBL/GenBank/DDBJ databases">
        <title>LHISI_Scaffold_Assembly.</title>
        <authorList>
            <person name="Stuart O.P."/>
            <person name="Cleave R."/>
            <person name="Magrath M.J.L."/>
            <person name="Mikheyev A.S."/>
        </authorList>
    </citation>
    <scope>NUCLEOTIDE SEQUENCE [LARGE SCALE GENOMIC DNA]</scope>
    <source>
        <strain evidence="2">Daus_M_001</strain>
        <tissue evidence="2">Leg muscle</tissue>
    </source>
</reference>
<accession>A0ABQ9GNW2</accession>
<dbReference type="EMBL" id="JARBHB010000010">
    <property type="protein sequence ID" value="KAJ8873699.1"/>
    <property type="molecule type" value="Genomic_DNA"/>
</dbReference>
<keyword evidence="3" id="KW-1185">Reference proteome</keyword>
<name>A0ABQ9GNW2_9NEOP</name>
<proteinExistence type="predicted"/>
<sequence length="276" mass="30733">MGEDEEIWRPRDILYSIQQQMISKMVVGKREKRWLHGMTELEVPGGWRSRSKVNGNLKVIPDGGSKMSARSTAKCHVRSDLPNYTTELADGLFSTCSKTSFSNSGGSDCKYTRRQRGRGSAGTEINNPASRRCRLRAVLTPPPCRLSRPEAALNSARLQHPLPATTHAHIMSQPALLPSWTKLHATKTCHFTLWGPPWLAFSPSTKANRFQSPAGSLPDFDVWESCRTMALVGGFYRGSPVSHALFIRRCSVHQPPSSVLKTSLKNRPNLFTYTLA</sequence>
<protein>
    <submittedName>
        <fullName evidence="2">Uncharacterized protein</fullName>
    </submittedName>
</protein>
<gene>
    <name evidence="2" type="ORF">PR048_024531</name>
</gene>
<evidence type="ECO:0000313" key="2">
    <source>
        <dbReference type="EMBL" id="KAJ8873699.1"/>
    </source>
</evidence>